<dbReference type="InterPro" id="IPR051948">
    <property type="entry name" value="Hsp70_co-chaperone_J-domain"/>
</dbReference>
<dbReference type="AlphaFoldDB" id="A0A183CFY1"/>
<keyword evidence="1" id="KW-0143">Chaperone</keyword>
<evidence type="ECO:0000313" key="8">
    <source>
        <dbReference type="WBParaSite" id="GPLIN_001178600"/>
    </source>
</evidence>
<evidence type="ECO:0000259" key="6">
    <source>
        <dbReference type="PROSITE" id="PS50076"/>
    </source>
</evidence>
<dbReference type="Gene3D" id="1.10.287.110">
    <property type="entry name" value="DnaJ domain"/>
    <property type="match status" value="1"/>
</dbReference>
<dbReference type="InterPro" id="IPR001623">
    <property type="entry name" value="DnaJ_domain"/>
</dbReference>
<accession>A0A183CFY1</accession>
<dbReference type="PANTHER" id="PTHR44360:SF1">
    <property type="entry name" value="DNAJ HOMOLOG SUBFAMILY B MEMBER 9"/>
    <property type="match status" value="1"/>
</dbReference>
<dbReference type="GO" id="GO:0051087">
    <property type="term" value="F:protein-folding chaperone binding"/>
    <property type="evidence" value="ECO:0007669"/>
    <property type="project" value="TreeGrafter"/>
</dbReference>
<keyword evidence="7" id="KW-1185">Reference proteome</keyword>
<dbReference type="GO" id="GO:0051787">
    <property type="term" value="F:misfolded protein binding"/>
    <property type="evidence" value="ECO:0007669"/>
    <property type="project" value="TreeGrafter"/>
</dbReference>
<evidence type="ECO:0000256" key="3">
    <source>
        <dbReference type="ARBA" id="ARBA00041533"/>
    </source>
</evidence>
<dbReference type="Pfam" id="PF00226">
    <property type="entry name" value="DnaJ"/>
    <property type="match status" value="1"/>
</dbReference>
<name>A0A183CFY1_GLOPA</name>
<dbReference type="InterPro" id="IPR036869">
    <property type="entry name" value="J_dom_sf"/>
</dbReference>
<proteinExistence type="predicted"/>
<evidence type="ECO:0000313" key="7">
    <source>
        <dbReference type="Proteomes" id="UP000050741"/>
    </source>
</evidence>
<sequence>MRGKDYFQILGICQNASDDDIKKAYRKMALKYHPDKNSATNAEEKFKEVAEAYGILSDPIKRMTYKSTYWRVVLLVPIPCVPWQSQML</sequence>
<feature type="domain" description="J" evidence="6">
    <location>
        <begin position="5"/>
        <end position="69"/>
    </location>
</feature>
<comment type="subunit">
    <text evidence="5">Interacts with HSPA5/BiP; interaction is direct. Interacts with ERN1/IRE1 (via the luminal region). Interacts with DERL1.</text>
</comment>
<dbReference type="WBParaSite" id="GPLIN_001178600">
    <property type="protein sequence ID" value="GPLIN_001178600"/>
    <property type="gene ID" value="GPLIN_001178600"/>
</dbReference>
<reference evidence="7" key="1">
    <citation type="submission" date="2013-12" db="EMBL/GenBank/DDBJ databases">
        <authorList>
            <person name="Aslett M."/>
        </authorList>
    </citation>
    <scope>NUCLEOTIDE SEQUENCE [LARGE SCALE GENOMIC DNA]</scope>
    <source>
        <strain evidence="7">Lindley</strain>
    </source>
</reference>
<dbReference type="SMART" id="SM00271">
    <property type="entry name" value="DnaJ"/>
    <property type="match status" value="1"/>
</dbReference>
<dbReference type="CDD" id="cd06257">
    <property type="entry name" value="DnaJ"/>
    <property type="match status" value="1"/>
</dbReference>
<reference evidence="7" key="2">
    <citation type="submission" date="2014-05" db="EMBL/GenBank/DDBJ databases">
        <title>The genome and life-stage specific transcriptomes of Globodera pallida elucidate key aspects of plant parasitism by a cyst nematode.</title>
        <authorList>
            <person name="Cotton J.A."/>
            <person name="Lilley C.J."/>
            <person name="Jones L.M."/>
            <person name="Kikuchi T."/>
            <person name="Reid A.J."/>
            <person name="Thorpe P."/>
            <person name="Tsai I.J."/>
            <person name="Beasley H."/>
            <person name="Blok V."/>
            <person name="Cock P.J.A."/>
            <person name="Van den Akker S.E."/>
            <person name="Holroyd N."/>
            <person name="Hunt M."/>
            <person name="Mantelin S."/>
            <person name="Naghra H."/>
            <person name="Pain A."/>
            <person name="Palomares-Rius J.E."/>
            <person name="Zarowiecki M."/>
            <person name="Berriman M."/>
            <person name="Jones J.T."/>
            <person name="Urwin P.E."/>
        </authorList>
    </citation>
    <scope>NUCLEOTIDE SEQUENCE [LARGE SCALE GENOMIC DNA]</scope>
    <source>
        <strain evidence="7">Lindley</strain>
    </source>
</reference>
<reference evidence="8" key="3">
    <citation type="submission" date="2016-06" db="UniProtKB">
        <authorList>
            <consortium name="WormBaseParasite"/>
        </authorList>
    </citation>
    <scope>IDENTIFICATION</scope>
</reference>
<dbReference type="PANTHER" id="PTHR44360">
    <property type="entry name" value="DNAJ HOMOLOG SUBFAMILY B MEMBER 9"/>
    <property type="match status" value="1"/>
</dbReference>
<dbReference type="GO" id="GO:0036503">
    <property type="term" value="P:ERAD pathway"/>
    <property type="evidence" value="ECO:0007669"/>
    <property type="project" value="TreeGrafter"/>
</dbReference>
<dbReference type="PRINTS" id="PR00625">
    <property type="entry name" value="JDOMAIN"/>
</dbReference>
<dbReference type="PROSITE" id="PS50076">
    <property type="entry name" value="DNAJ_2"/>
    <property type="match status" value="1"/>
</dbReference>
<evidence type="ECO:0000256" key="5">
    <source>
        <dbReference type="ARBA" id="ARBA00046365"/>
    </source>
</evidence>
<comment type="function">
    <text evidence="4">Co-chaperone for Hsp70 protein HSPA5/BiP that acts as a key repressor of the ERN1/IRE1-mediated unfolded protein response (UPR). J domain-containing co-chaperones stimulate the ATPase activity of Hsp70 proteins and are required for efficient substrate recognition by Hsp70 proteins. In the unstressed endoplasmic reticulum, interacts with the luminal region of ERN1/IRE1 and selectively recruits HSPA5/BiP: HSPA5/BiP disrupts the dimerization of the active ERN1/IRE1 luminal region, thereby inactivating ERN1/IRE1. Also involved in endoplasmic reticulum-associated degradation (ERAD) of misfolded proteins. Required for survival of B-cell progenitors and normal antibody production.</text>
</comment>
<evidence type="ECO:0000256" key="4">
    <source>
        <dbReference type="ARBA" id="ARBA00045428"/>
    </source>
</evidence>
<evidence type="ECO:0000256" key="2">
    <source>
        <dbReference type="ARBA" id="ARBA00040158"/>
    </source>
</evidence>
<dbReference type="Proteomes" id="UP000050741">
    <property type="component" value="Unassembled WGS sequence"/>
</dbReference>
<organism evidence="7 8">
    <name type="scientific">Globodera pallida</name>
    <name type="common">Potato cyst nematode worm</name>
    <name type="synonym">Heterodera pallida</name>
    <dbReference type="NCBI Taxonomy" id="36090"/>
    <lineage>
        <taxon>Eukaryota</taxon>
        <taxon>Metazoa</taxon>
        <taxon>Ecdysozoa</taxon>
        <taxon>Nematoda</taxon>
        <taxon>Chromadorea</taxon>
        <taxon>Rhabditida</taxon>
        <taxon>Tylenchina</taxon>
        <taxon>Tylenchomorpha</taxon>
        <taxon>Tylenchoidea</taxon>
        <taxon>Heteroderidae</taxon>
        <taxon>Heteroderinae</taxon>
        <taxon>Globodera</taxon>
    </lineage>
</organism>
<protein>
    <recommendedName>
        <fullName evidence="2">DnaJ homolog subfamily B member 9</fullName>
    </recommendedName>
    <alternativeName>
        <fullName evidence="3">Endoplasmic reticulum DNA J domain-containing protein 4</fullName>
    </alternativeName>
</protein>
<dbReference type="SUPFAM" id="SSF46565">
    <property type="entry name" value="Chaperone J-domain"/>
    <property type="match status" value="1"/>
</dbReference>
<dbReference type="GO" id="GO:0005783">
    <property type="term" value="C:endoplasmic reticulum"/>
    <property type="evidence" value="ECO:0007669"/>
    <property type="project" value="TreeGrafter"/>
</dbReference>
<evidence type="ECO:0000256" key="1">
    <source>
        <dbReference type="ARBA" id="ARBA00023186"/>
    </source>
</evidence>